<proteinExistence type="predicted"/>
<dbReference type="Proteomes" id="UP000271098">
    <property type="component" value="Unassembled WGS sequence"/>
</dbReference>
<dbReference type="AlphaFoldDB" id="A0A183ESN1"/>
<feature type="transmembrane region" description="Helical" evidence="2">
    <location>
        <begin position="236"/>
        <end position="257"/>
    </location>
</feature>
<reference evidence="5" key="1">
    <citation type="submission" date="2016-06" db="UniProtKB">
        <authorList>
            <consortium name="WormBaseParasite"/>
        </authorList>
    </citation>
    <scope>IDENTIFICATION</scope>
</reference>
<dbReference type="WBParaSite" id="GPUH_0002400201-mRNA-1">
    <property type="protein sequence ID" value="GPUH_0002400201-mRNA-1"/>
    <property type="gene ID" value="GPUH_0002400201"/>
</dbReference>
<gene>
    <name evidence="3" type="ORF">GPUH_LOCUS23971</name>
</gene>
<keyword evidence="4" id="KW-1185">Reference proteome</keyword>
<protein>
    <submittedName>
        <fullName evidence="3 5">Uncharacterized protein</fullName>
    </submittedName>
</protein>
<evidence type="ECO:0000256" key="2">
    <source>
        <dbReference type="SAM" id="Phobius"/>
    </source>
</evidence>
<evidence type="ECO:0000256" key="1">
    <source>
        <dbReference type="SAM" id="MobiDB-lite"/>
    </source>
</evidence>
<evidence type="ECO:0000313" key="5">
    <source>
        <dbReference type="WBParaSite" id="GPUH_0002400201-mRNA-1"/>
    </source>
</evidence>
<sequence>MHCNFSAPSIFASEKARYLQSSSSSIGTGFSADLIGKKSVPATAPLLTTERTRIRSRRKPQDELNRFHRELTLSEKESLQRDDPEKNLRSNIGTGFSADLIGKKSVPATAPLLTTERTRIRSRRKPQDELNRFHRELTLSEKESLQRDDPEKNLRSNRYYYDGKPGRPMVVMDNVDDIIYGPINLDEKNFMEGSFEDDEVVYTDAEGVVGEAGGSGAEVDAEMQNQPKLQQQGKNILFFVTFSCFIPLFRLFCFVPLKKSYNWIWNRQPLLQDFTSTLLHTYTLNFLLYLYWFQ</sequence>
<keyword evidence="2" id="KW-0472">Membrane</keyword>
<accession>A0A183ESN1</accession>
<evidence type="ECO:0000313" key="4">
    <source>
        <dbReference type="Proteomes" id="UP000271098"/>
    </source>
</evidence>
<reference evidence="3 4" key="2">
    <citation type="submission" date="2018-11" db="EMBL/GenBank/DDBJ databases">
        <authorList>
            <consortium name="Pathogen Informatics"/>
        </authorList>
    </citation>
    <scope>NUCLEOTIDE SEQUENCE [LARGE SCALE GENOMIC DNA]</scope>
</reference>
<feature type="compositionally biased region" description="Basic and acidic residues" evidence="1">
    <location>
        <begin position="125"/>
        <end position="154"/>
    </location>
</feature>
<evidence type="ECO:0000313" key="3">
    <source>
        <dbReference type="EMBL" id="VDN42218.1"/>
    </source>
</evidence>
<organism evidence="5">
    <name type="scientific">Gongylonema pulchrum</name>
    <dbReference type="NCBI Taxonomy" id="637853"/>
    <lineage>
        <taxon>Eukaryota</taxon>
        <taxon>Metazoa</taxon>
        <taxon>Ecdysozoa</taxon>
        <taxon>Nematoda</taxon>
        <taxon>Chromadorea</taxon>
        <taxon>Rhabditida</taxon>
        <taxon>Spirurina</taxon>
        <taxon>Spiruromorpha</taxon>
        <taxon>Spiruroidea</taxon>
        <taxon>Gongylonematidae</taxon>
        <taxon>Gongylonema</taxon>
    </lineage>
</organism>
<dbReference type="EMBL" id="UYRT01099588">
    <property type="protein sequence ID" value="VDN42218.1"/>
    <property type="molecule type" value="Genomic_DNA"/>
</dbReference>
<keyword evidence="2" id="KW-0812">Transmembrane</keyword>
<keyword evidence="2" id="KW-1133">Transmembrane helix</keyword>
<name>A0A183ESN1_9BILA</name>
<feature type="compositionally biased region" description="Basic and acidic residues" evidence="1">
    <location>
        <begin position="59"/>
        <end position="88"/>
    </location>
</feature>
<feature type="transmembrane region" description="Helical" evidence="2">
    <location>
        <begin position="277"/>
        <end position="293"/>
    </location>
</feature>
<feature type="region of interest" description="Disordered" evidence="1">
    <location>
        <begin position="122"/>
        <end position="156"/>
    </location>
</feature>
<feature type="region of interest" description="Disordered" evidence="1">
    <location>
        <begin position="56"/>
        <end position="91"/>
    </location>
</feature>